<dbReference type="Proteomes" id="UP000064967">
    <property type="component" value="Chromosome"/>
</dbReference>
<keyword evidence="1" id="KW-0805">Transcription regulation</keyword>
<dbReference type="PANTHER" id="PTHR44688:SF16">
    <property type="entry name" value="DNA-BINDING TRANSCRIPTIONAL ACTIVATOR DEVR_DOSR"/>
    <property type="match status" value="1"/>
</dbReference>
<gene>
    <name evidence="5" type="ORF">AKJ09_05849</name>
</gene>
<dbReference type="SUPFAM" id="SSF46894">
    <property type="entry name" value="C-terminal effector domain of the bipartite response regulators"/>
    <property type="match status" value="2"/>
</dbReference>
<dbReference type="OrthoDB" id="5500323at2"/>
<feature type="domain" description="HTH luxR-type" evidence="4">
    <location>
        <begin position="327"/>
        <end position="392"/>
    </location>
</feature>
<dbReference type="Gene3D" id="1.10.10.10">
    <property type="entry name" value="Winged helix-like DNA-binding domain superfamily/Winged helix DNA-binding domain"/>
    <property type="match status" value="2"/>
</dbReference>
<dbReference type="Pfam" id="PF00196">
    <property type="entry name" value="GerE"/>
    <property type="match status" value="2"/>
</dbReference>
<dbReference type="GO" id="GO:0003677">
    <property type="term" value="F:DNA binding"/>
    <property type="evidence" value="ECO:0007669"/>
    <property type="project" value="UniProtKB-KW"/>
</dbReference>
<accession>A0A0K1Q076</accession>
<evidence type="ECO:0000256" key="3">
    <source>
        <dbReference type="ARBA" id="ARBA00023163"/>
    </source>
</evidence>
<dbReference type="CDD" id="cd06170">
    <property type="entry name" value="LuxR_C_like"/>
    <property type="match status" value="1"/>
</dbReference>
<sequence length="397" mass="43512">MLRERPDLVAVLEAAYADRDDEKAWAEDLVRSTQHLFPRATGVGLHIIEHDADFTHLEIHRPVAFGGAQGLAAVTSEVASLVGPNTSRRYYSPDRLATTHSEIDMTVDARSRELLAKYRKAAGFTDALGLKGEAEPGLKFVVYMTFDERVSIERAEREHLSRVALHLESAVRLRYRPETMRAVISPDGVVHHLTDGALRASELEQRVALIESARKKSARNDPASIAVWEALLEGRVSLVERTISGKRYYLLVDNPPARCGVRELTQREVGVVRMAARGLPSKLLSYGLGLSPQTISRTLSSAANKIGLSSSLQLVRIAAHFSSSPSNELDANALTSVEREILELIRQGLSNSEIARARGRSARTVANQVASILRKTHSPTRRALVASNSAQARKGPA</sequence>
<name>A0A0K1Q076_9BACT</name>
<dbReference type="PROSITE" id="PS50043">
    <property type="entry name" value="HTH_LUXR_2"/>
    <property type="match status" value="1"/>
</dbReference>
<dbReference type="RefSeq" id="WP_146650525.1">
    <property type="nucleotide sequence ID" value="NZ_CP012333.1"/>
</dbReference>
<keyword evidence="6" id="KW-1185">Reference proteome</keyword>
<dbReference type="InterPro" id="IPR036388">
    <property type="entry name" value="WH-like_DNA-bd_sf"/>
</dbReference>
<evidence type="ECO:0000256" key="2">
    <source>
        <dbReference type="ARBA" id="ARBA00023125"/>
    </source>
</evidence>
<dbReference type="InterPro" id="IPR000792">
    <property type="entry name" value="Tscrpt_reg_LuxR_C"/>
</dbReference>
<keyword evidence="2" id="KW-0238">DNA-binding</keyword>
<protein>
    <recommendedName>
        <fullName evidence="4">HTH luxR-type domain-containing protein</fullName>
    </recommendedName>
</protein>
<dbReference type="SMART" id="SM00421">
    <property type="entry name" value="HTH_LUXR"/>
    <property type="match status" value="2"/>
</dbReference>
<evidence type="ECO:0000259" key="4">
    <source>
        <dbReference type="PROSITE" id="PS50043"/>
    </source>
</evidence>
<evidence type="ECO:0000313" key="5">
    <source>
        <dbReference type="EMBL" id="AKU99185.1"/>
    </source>
</evidence>
<dbReference type="InterPro" id="IPR016032">
    <property type="entry name" value="Sig_transdc_resp-reg_C-effctor"/>
</dbReference>
<dbReference type="EMBL" id="CP012333">
    <property type="protein sequence ID" value="AKU99185.1"/>
    <property type="molecule type" value="Genomic_DNA"/>
</dbReference>
<proteinExistence type="predicted"/>
<organism evidence="5 6">
    <name type="scientific">Labilithrix luteola</name>
    <dbReference type="NCBI Taxonomy" id="1391654"/>
    <lineage>
        <taxon>Bacteria</taxon>
        <taxon>Pseudomonadati</taxon>
        <taxon>Myxococcota</taxon>
        <taxon>Polyangia</taxon>
        <taxon>Polyangiales</taxon>
        <taxon>Labilitrichaceae</taxon>
        <taxon>Labilithrix</taxon>
    </lineage>
</organism>
<dbReference type="KEGG" id="llu:AKJ09_05849"/>
<reference evidence="5 6" key="1">
    <citation type="submission" date="2015-08" db="EMBL/GenBank/DDBJ databases">
        <authorList>
            <person name="Babu N.S."/>
            <person name="Beckwith C.J."/>
            <person name="Beseler K.G."/>
            <person name="Brison A."/>
            <person name="Carone J.V."/>
            <person name="Caskin T.P."/>
            <person name="Diamond M."/>
            <person name="Durham M.E."/>
            <person name="Foxe J.M."/>
            <person name="Go M."/>
            <person name="Henderson B.A."/>
            <person name="Jones I.B."/>
            <person name="McGettigan J.A."/>
            <person name="Micheletti S.J."/>
            <person name="Nasrallah M.E."/>
            <person name="Ortiz D."/>
            <person name="Piller C.R."/>
            <person name="Privatt S.R."/>
            <person name="Schneider S.L."/>
            <person name="Sharp S."/>
            <person name="Smith T.C."/>
            <person name="Stanton J.D."/>
            <person name="Ullery H.E."/>
            <person name="Wilson R.J."/>
            <person name="Serrano M.G."/>
            <person name="Buck G."/>
            <person name="Lee V."/>
            <person name="Wang Y."/>
            <person name="Carvalho R."/>
            <person name="Voegtly L."/>
            <person name="Shi R."/>
            <person name="Duckworth R."/>
            <person name="Johnson A."/>
            <person name="Loviza R."/>
            <person name="Walstead R."/>
            <person name="Shah Z."/>
            <person name="Kiflezghi M."/>
            <person name="Wade K."/>
            <person name="Ball S.L."/>
            <person name="Bradley K.W."/>
            <person name="Asai D.J."/>
            <person name="Bowman C.A."/>
            <person name="Russell D.A."/>
            <person name="Pope W.H."/>
            <person name="Jacobs-Sera D."/>
            <person name="Hendrix R.W."/>
            <person name="Hatfull G.F."/>
        </authorList>
    </citation>
    <scope>NUCLEOTIDE SEQUENCE [LARGE SCALE GENOMIC DNA]</scope>
    <source>
        <strain evidence="5 6">DSM 27648</strain>
    </source>
</reference>
<keyword evidence="3" id="KW-0804">Transcription</keyword>
<dbReference type="AlphaFoldDB" id="A0A0K1Q076"/>
<dbReference type="PRINTS" id="PR00038">
    <property type="entry name" value="HTHLUXR"/>
</dbReference>
<evidence type="ECO:0000256" key="1">
    <source>
        <dbReference type="ARBA" id="ARBA00023015"/>
    </source>
</evidence>
<dbReference type="GO" id="GO:0006355">
    <property type="term" value="P:regulation of DNA-templated transcription"/>
    <property type="evidence" value="ECO:0007669"/>
    <property type="project" value="InterPro"/>
</dbReference>
<evidence type="ECO:0000313" key="6">
    <source>
        <dbReference type="Proteomes" id="UP000064967"/>
    </source>
</evidence>
<dbReference type="PANTHER" id="PTHR44688">
    <property type="entry name" value="DNA-BINDING TRANSCRIPTIONAL ACTIVATOR DEVR_DOSR"/>
    <property type="match status" value="1"/>
</dbReference>